<dbReference type="InterPro" id="IPR050553">
    <property type="entry name" value="Thioredoxin_ResA/DsbE_sf"/>
</dbReference>
<evidence type="ECO:0000313" key="7">
    <source>
        <dbReference type="Proteomes" id="UP000006833"/>
    </source>
</evidence>
<dbReference type="CDD" id="cd02966">
    <property type="entry name" value="TlpA_like_family"/>
    <property type="match status" value="1"/>
</dbReference>
<keyword evidence="4" id="KW-0732">Signal</keyword>
<dbReference type="InterPro" id="IPR013740">
    <property type="entry name" value="Redoxin"/>
</dbReference>
<evidence type="ECO:0000256" key="4">
    <source>
        <dbReference type="SAM" id="SignalP"/>
    </source>
</evidence>
<dbReference type="InterPro" id="IPR036249">
    <property type="entry name" value="Thioredoxin-like_sf"/>
</dbReference>
<dbReference type="AlphaFoldDB" id="A8LL47"/>
<dbReference type="EMBL" id="CP000830">
    <property type="protein sequence ID" value="ABV94796.1"/>
    <property type="molecule type" value="Genomic_DNA"/>
</dbReference>
<evidence type="ECO:0000313" key="6">
    <source>
        <dbReference type="EMBL" id="ABV94796.1"/>
    </source>
</evidence>
<dbReference type="KEGG" id="dsh:Dshi_3063"/>
<keyword evidence="7" id="KW-1185">Reference proteome</keyword>
<dbReference type="Gene3D" id="3.40.30.10">
    <property type="entry name" value="Glutaredoxin"/>
    <property type="match status" value="1"/>
</dbReference>
<dbReference type="GO" id="GO:0017004">
    <property type="term" value="P:cytochrome complex assembly"/>
    <property type="evidence" value="ECO:0007669"/>
    <property type="project" value="UniProtKB-KW"/>
</dbReference>
<dbReference type="OrthoDB" id="9799347at2"/>
<feature type="chain" id="PRO_5002722846" evidence="4">
    <location>
        <begin position="20"/>
        <end position="191"/>
    </location>
</feature>
<reference evidence="7" key="1">
    <citation type="journal article" date="2010" name="ISME J.">
        <title>The complete genome sequence of the algal symbiont Dinoroseobacter shibae: a hitchhiker's guide to life in the sea.</title>
        <authorList>
            <person name="Wagner-Dobler I."/>
            <person name="Ballhausen B."/>
            <person name="Berger M."/>
            <person name="Brinkhoff T."/>
            <person name="Buchholz I."/>
            <person name="Bunk B."/>
            <person name="Cypionka H."/>
            <person name="Daniel R."/>
            <person name="Drepper T."/>
            <person name="Gerdts G."/>
            <person name="Hahnke S."/>
            <person name="Han C."/>
            <person name="Jahn D."/>
            <person name="Kalhoefer D."/>
            <person name="Kiss H."/>
            <person name="Klenk H.P."/>
            <person name="Kyrpides N."/>
            <person name="Liebl W."/>
            <person name="Liesegang H."/>
            <person name="Meincke L."/>
            <person name="Pati A."/>
            <person name="Petersen J."/>
            <person name="Piekarski T."/>
            <person name="Pommerenke C."/>
            <person name="Pradella S."/>
            <person name="Pukall R."/>
            <person name="Rabus R."/>
            <person name="Stackebrandt E."/>
            <person name="Thole S."/>
            <person name="Thompson L."/>
            <person name="Tielen P."/>
            <person name="Tomasch J."/>
            <person name="von Jan M."/>
            <person name="Wanphrut N."/>
            <person name="Wichels A."/>
            <person name="Zech H."/>
            <person name="Simon M."/>
        </authorList>
    </citation>
    <scope>NUCLEOTIDE SEQUENCE [LARGE SCALE GENOMIC DNA]</scope>
    <source>
        <strain evidence="7">DSM 16493 / NCIMB 14021 / DFL 12</strain>
    </source>
</reference>
<evidence type="ECO:0000256" key="1">
    <source>
        <dbReference type="ARBA" id="ARBA00004196"/>
    </source>
</evidence>
<accession>A8LL47</accession>
<dbReference type="Pfam" id="PF08534">
    <property type="entry name" value="Redoxin"/>
    <property type="match status" value="1"/>
</dbReference>
<protein>
    <submittedName>
        <fullName evidence="6">Thiol:disulfide interchange protein TlpA</fullName>
    </submittedName>
</protein>
<dbReference type="Proteomes" id="UP000006833">
    <property type="component" value="Chromosome"/>
</dbReference>
<dbReference type="eggNOG" id="COG0526">
    <property type="taxonomic scope" value="Bacteria"/>
</dbReference>
<keyword evidence="3" id="KW-0676">Redox-active center</keyword>
<gene>
    <name evidence="6" type="primary">tlpA</name>
    <name evidence="6" type="ordered locus">Dshi_3063</name>
</gene>
<dbReference type="PANTHER" id="PTHR42852:SF13">
    <property type="entry name" value="PROTEIN DIPZ"/>
    <property type="match status" value="1"/>
</dbReference>
<organism evidence="6 7">
    <name type="scientific">Dinoroseobacter shibae (strain DSM 16493 / NCIMB 14021 / DFL 12)</name>
    <dbReference type="NCBI Taxonomy" id="398580"/>
    <lineage>
        <taxon>Bacteria</taxon>
        <taxon>Pseudomonadati</taxon>
        <taxon>Pseudomonadota</taxon>
        <taxon>Alphaproteobacteria</taxon>
        <taxon>Rhodobacterales</taxon>
        <taxon>Roseobacteraceae</taxon>
        <taxon>Dinoroseobacter</taxon>
    </lineage>
</organism>
<evidence type="ECO:0000256" key="2">
    <source>
        <dbReference type="ARBA" id="ARBA00022748"/>
    </source>
</evidence>
<dbReference type="HOGENOM" id="CLU_042529_11_0_5"/>
<dbReference type="PANTHER" id="PTHR42852">
    <property type="entry name" value="THIOL:DISULFIDE INTERCHANGE PROTEIN DSBE"/>
    <property type="match status" value="1"/>
</dbReference>
<dbReference type="PROSITE" id="PS00194">
    <property type="entry name" value="THIOREDOXIN_1"/>
    <property type="match status" value="1"/>
</dbReference>
<comment type="subcellular location">
    <subcellularLocation>
        <location evidence="1">Cell envelope</location>
    </subcellularLocation>
</comment>
<evidence type="ECO:0000256" key="3">
    <source>
        <dbReference type="ARBA" id="ARBA00023284"/>
    </source>
</evidence>
<dbReference type="PROSITE" id="PS51352">
    <property type="entry name" value="THIOREDOXIN_2"/>
    <property type="match status" value="1"/>
</dbReference>
<dbReference type="GO" id="GO:0015036">
    <property type="term" value="F:disulfide oxidoreductase activity"/>
    <property type="evidence" value="ECO:0007669"/>
    <property type="project" value="UniProtKB-ARBA"/>
</dbReference>
<feature type="signal peptide" evidence="4">
    <location>
        <begin position="1"/>
        <end position="19"/>
    </location>
</feature>
<dbReference type="InterPro" id="IPR013766">
    <property type="entry name" value="Thioredoxin_domain"/>
</dbReference>
<dbReference type="InterPro" id="IPR017937">
    <property type="entry name" value="Thioredoxin_CS"/>
</dbReference>
<proteinExistence type="predicted"/>
<dbReference type="RefSeq" id="WP_012179724.1">
    <property type="nucleotide sequence ID" value="NC_009952.1"/>
</dbReference>
<dbReference type="SUPFAM" id="SSF52833">
    <property type="entry name" value="Thioredoxin-like"/>
    <property type="match status" value="1"/>
</dbReference>
<keyword evidence="2" id="KW-0201">Cytochrome c-type biogenesis</keyword>
<feature type="domain" description="Thioredoxin" evidence="5">
    <location>
        <begin position="20"/>
        <end position="188"/>
    </location>
</feature>
<dbReference type="STRING" id="398580.Dshi_3063"/>
<name>A8LL47_DINSH</name>
<evidence type="ECO:0000259" key="5">
    <source>
        <dbReference type="PROSITE" id="PS51352"/>
    </source>
</evidence>
<dbReference type="GO" id="GO:0030313">
    <property type="term" value="C:cell envelope"/>
    <property type="evidence" value="ECO:0007669"/>
    <property type="project" value="UniProtKB-SubCell"/>
</dbReference>
<sequence length="191" mass="20585">MRWIASAVLYMAVALGANAETAGAPALDIAALEALREGQMEKLRFHEAPRARSDLAFMRADGSESSLAAYDGKVVVLNFWATWCAPCRKEMPGLDRLNQALGGDDFAVVTLATGRNSPTGIAKFFEDTALQTLPQYRDIKQGIAREMEVPGLPTTVILDRDGREIARMTGEAEWDTPSAKAIVTALIGADS</sequence>